<organism evidence="1 2">
    <name type="scientific">Roseomonas elaeocarpi</name>
    <dbReference type="NCBI Taxonomy" id="907779"/>
    <lineage>
        <taxon>Bacteria</taxon>
        <taxon>Pseudomonadati</taxon>
        <taxon>Pseudomonadota</taxon>
        <taxon>Alphaproteobacteria</taxon>
        <taxon>Acetobacterales</taxon>
        <taxon>Roseomonadaceae</taxon>
        <taxon>Roseomonas</taxon>
    </lineage>
</organism>
<protein>
    <submittedName>
        <fullName evidence="1">ABC transporter substrate-binding protein</fullName>
    </submittedName>
</protein>
<dbReference type="RefSeq" id="WP_377043986.1">
    <property type="nucleotide sequence ID" value="NZ_JBHLUN010000005.1"/>
</dbReference>
<gene>
    <name evidence="1" type="ORF">ACFFGY_08290</name>
</gene>
<evidence type="ECO:0000313" key="1">
    <source>
        <dbReference type="EMBL" id="MFC0408242.1"/>
    </source>
</evidence>
<dbReference type="InterPro" id="IPR008869">
    <property type="entry name" value="MlaC/ttg2D"/>
</dbReference>
<accession>A0ABV6JSF4</accession>
<dbReference type="Gene3D" id="3.10.450.710">
    <property type="entry name" value="Tgt2/MlaC"/>
    <property type="match status" value="1"/>
</dbReference>
<dbReference type="PANTHER" id="PTHR36573">
    <property type="entry name" value="INTERMEMBRANE PHOSPHOLIPID TRANSPORT SYSTEM BINDING PROTEIN MLAC"/>
    <property type="match status" value="1"/>
</dbReference>
<sequence>MSITRRAGLGLLLSLPLLPGTARRGQAQGAADPAAAQIERLHEAVLGIMKNAQALGIEGRYRQIAPAVEAAFDLPAMTAFAVGSRWSSFSPAEQAQVVEAFTRMTVASYAHNFNGFSGQSFVTDRVEPRGEERIVATRLLNPGKESVDLTYRMHQANGSWRITDVLHDSISELGIRRSEFAASVRQGAPTLVQRLKELSDRLMQPG</sequence>
<dbReference type="InterPro" id="IPR042245">
    <property type="entry name" value="Tgt2/MlaC_sf"/>
</dbReference>
<name>A0ABV6JSF4_9PROT</name>
<proteinExistence type="predicted"/>
<keyword evidence="2" id="KW-1185">Reference proteome</keyword>
<dbReference type="EMBL" id="JBHLUN010000005">
    <property type="protein sequence ID" value="MFC0408242.1"/>
    <property type="molecule type" value="Genomic_DNA"/>
</dbReference>
<evidence type="ECO:0000313" key="2">
    <source>
        <dbReference type="Proteomes" id="UP001589865"/>
    </source>
</evidence>
<comment type="caution">
    <text evidence="1">The sequence shown here is derived from an EMBL/GenBank/DDBJ whole genome shotgun (WGS) entry which is preliminary data.</text>
</comment>
<dbReference type="Proteomes" id="UP001589865">
    <property type="component" value="Unassembled WGS sequence"/>
</dbReference>
<dbReference type="Pfam" id="PF05494">
    <property type="entry name" value="MlaC"/>
    <property type="match status" value="1"/>
</dbReference>
<dbReference type="NCBIfam" id="TIGR03481">
    <property type="entry name" value="HpnM"/>
    <property type="match status" value="1"/>
</dbReference>
<dbReference type="InterPro" id="IPR017842">
    <property type="entry name" value="Hopanoid_biosyn-assoc_HpnM"/>
</dbReference>
<reference evidence="1 2" key="1">
    <citation type="submission" date="2024-09" db="EMBL/GenBank/DDBJ databases">
        <authorList>
            <person name="Sun Q."/>
            <person name="Mori K."/>
        </authorList>
    </citation>
    <scope>NUCLEOTIDE SEQUENCE [LARGE SCALE GENOMIC DNA]</scope>
    <source>
        <strain evidence="1 2">TBRC 5777</strain>
    </source>
</reference>
<dbReference type="PANTHER" id="PTHR36573:SF1">
    <property type="entry name" value="INTERMEMBRANE PHOSPHOLIPID TRANSPORT SYSTEM BINDING PROTEIN MLAC"/>
    <property type="match status" value="1"/>
</dbReference>